<comment type="function">
    <text evidence="13">Component of the F(0) channel, it forms part of the peripheral stalk, linking F(1) to F(0).</text>
</comment>
<feature type="coiled-coil region" evidence="15">
    <location>
        <begin position="59"/>
        <end position="126"/>
    </location>
</feature>
<evidence type="ECO:0000256" key="3">
    <source>
        <dbReference type="ARBA" id="ARBA00022475"/>
    </source>
</evidence>
<evidence type="ECO:0000256" key="10">
    <source>
        <dbReference type="ARBA" id="ARBA00023310"/>
    </source>
</evidence>
<evidence type="ECO:0000256" key="2">
    <source>
        <dbReference type="ARBA" id="ARBA00022448"/>
    </source>
</evidence>
<dbReference type="InterPro" id="IPR050059">
    <property type="entry name" value="ATP_synthase_B_chain"/>
</dbReference>
<name>F2JGW6_CELLD</name>
<keyword evidence="8 13" id="KW-0406">Ion transport</keyword>
<keyword evidence="2 13" id="KW-0813">Transport</keyword>
<keyword evidence="7 13" id="KW-1133">Transmembrane helix</keyword>
<dbReference type="eggNOG" id="COG0711">
    <property type="taxonomic scope" value="Bacteria"/>
</dbReference>
<evidence type="ECO:0000256" key="12">
    <source>
        <dbReference type="ARBA" id="ARBA00037847"/>
    </source>
</evidence>
<dbReference type="AlphaFoldDB" id="F2JGW6"/>
<keyword evidence="17" id="KW-1185">Reference proteome</keyword>
<evidence type="ECO:0000256" key="1">
    <source>
        <dbReference type="ARBA" id="ARBA00005513"/>
    </source>
</evidence>
<evidence type="ECO:0000313" key="16">
    <source>
        <dbReference type="EMBL" id="ADZ85306.1"/>
    </source>
</evidence>
<dbReference type="Proteomes" id="UP000008467">
    <property type="component" value="Chromosome"/>
</dbReference>
<keyword evidence="4 13" id="KW-0138">CF(0)</keyword>
<evidence type="ECO:0000256" key="14">
    <source>
        <dbReference type="RuleBase" id="RU003848"/>
    </source>
</evidence>
<dbReference type="GO" id="GO:0045259">
    <property type="term" value="C:proton-transporting ATP synthase complex"/>
    <property type="evidence" value="ECO:0007669"/>
    <property type="project" value="UniProtKB-KW"/>
</dbReference>
<dbReference type="EMBL" id="CP002582">
    <property type="protein sequence ID" value="ADZ85306.1"/>
    <property type="molecule type" value="Genomic_DNA"/>
</dbReference>
<evidence type="ECO:0000256" key="8">
    <source>
        <dbReference type="ARBA" id="ARBA00023065"/>
    </source>
</evidence>
<dbReference type="GO" id="GO:0046933">
    <property type="term" value="F:proton-transporting ATP synthase activity, rotational mechanism"/>
    <property type="evidence" value="ECO:0007669"/>
    <property type="project" value="UniProtKB-UniRule"/>
</dbReference>
<keyword evidence="3 13" id="KW-1003">Cell membrane</keyword>
<protein>
    <recommendedName>
        <fullName evidence="13">ATP synthase subunit b</fullName>
    </recommendedName>
    <alternativeName>
        <fullName evidence="13">ATP synthase F(0) sector subunit b</fullName>
    </alternativeName>
    <alternativeName>
        <fullName evidence="13">ATPase subunit I</fullName>
    </alternativeName>
    <alternativeName>
        <fullName evidence="13">F-type ATPase subunit b</fullName>
        <shortName evidence="13">F-ATPase subunit b</shortName>
    </alternativeName>
</protein>
<keyword evidence="5 13" id="KW-0812">Transmembrane</keyword>
<dbReference type="STRING" id="642492.Clole_3623"/>
<dbReference type="GO" id="GO:0005886">
    <property type="term" value="C:plasma membrane"/>
    <property type="evidence" value="ECO:0007669"/>
    <property type="project" value="UniProtKB-SubCell"/>
</dbReference>
<dbReference type="HOGENOM" id="CLU_079215_4_0_9"/>
<dbReference type="NCBIfam" id="TIGR01144">
    <property type="entry name" value="ATP_synt_b"/>
    <property type="match status" value="1"/>
</dbReference>
<reference evidence="16 17" key="1">
    <citation type="journal article" date="2011" name="J. Bacteriol.">
        <title>Complete genome sequence of the cellulose-degrading bacterium Cellulosilyticum lentocellum.</title>
        <authorList>
            <consortium name="US DOE Joint Genome Institute"/>
            <person name="Miller D.A."/>
            <person name="Suen G."/>
            <person name="Bruce D."/>
            <person name="Copeland A."/>
            <person name="Cheng J.F."/>
            <person name="Detter C."/>
            <person name="Goodwin L.A."/>
            <person name="Han C.S."/>
            <person name="Hauser L.J."/>
            <person name="Land M.L."/>
            <person name="Lapidus A."/>
            <person name="Lucas S."/>
            <person name="Meincke L."/>
            <person name="Pitluck S."/>
            <person name="Tapia R."/>
            <person name="Teshima H."/>
            <person name="Woyke T."/>
            <person name="Fox B.G."/>
            <person name="Angert E.R."/>
            <person name="Currie C.R."/>
        </authorList>
    </citation>
    <scope>NUCLEOTIDE SEQUENCE [LARGE SCALE GENOMIC DNA]</scope>
    <source>
        <strain evidence="17">ATCC 49066 / DSM 5427 / NCIMB 11756 / RHM5</strain>
    </source>
</reference>
<dbReference type="CDD" id="cd06503">
    <property type="entry name" value="ATP-synt_Fo_b"/>
    <property type="match status" value="1"/>
</dbReference>
<feature type="transmembrane region" description="Helical" evidence="13">
    <location>
        <begin position="30"/>
        <end position="47"/>
    </location>
</feature>
<sequence length="185" mass="20523">MNTSLITVLAATELPGRIIGFDAQLLTDLGLQLFSTLVIVVALYFILHKPVTAMLDKRKQAIANEINEAKATNANAAKLKADYEDKIAGIEEEAAQILKETRAKALAREEQMVAEAKKEIEAMKAKAANDILLEQERVKDEMKTQLIDVSTLMASKFVALSIDENKHQEIIDDIIKEMGDVQWLS</sequence>
<evidence type="ECO:0000256" key="13">
    <source>
        <dbReference type="HAMAP-Rule" id="MF_01398"/>
    </source>
</evidence>
<dbReference type="PANTHER" id="PTHR33445:SF1">
    <property type="entry name" value="ATP SYNTHASE SUBUNIT B"/>
    <property type="match status" value="1"/>
</dbReference>
<comment type="similarity">
    <text evidence="1 13 14">Belongs to the ATPase B chain family.</text>
</comment>
<dbReference type="HAMAP" id="MF_01398">
    <property type="entry name" value="ATP_synth_b_bprime"/>
    <property type="match status" value="1"/>
</dbReference>
<dbReference type="InterPro" id="IPR002146">
    <property type="entry name" value="ATP_synth_b/b'su_bac/chlpt"/>
</dbReference>
<dbReference type="PANTHER" id="PTHR33445">
    <property type="entry name" value="ATP SYNTHASE SUBUNIT B', CHLOROPLASTIC"/>
    <property type="match status" value="1"/>
</dbReference>
<evidence type="ECO:0000256" key="11">
    <source>
        <dbReference type="ARBA" id="ARBA00025198"/>
    </source>
</evidence>
<dbReference type="InterPro" id="IPR005864">
    <property type="entry name" value="ATP_synth_F0_bsu_bac"/>
</dbReference>
<dbReference type="Pfam" id="PF00430">
    <property type="entry name" value="ATP-synt_B"/>
    <property type="match status" value="1"/>
</dbReference>
<keyword evidence="6 13" id="KW-0375">Hydrogen ion transport</keyword>
<evidence type="ECO:0000256" key="5">
    <source>
        <dbReference type="ARBA" id="ARBA00022692"/>
    </source>
</evidence>
<evidence type="ECO:0000256" key="7">
    <source>
        <dbReference type="ARBA" id="ARBA00022989"/>
    </source>
</evidence>
<dbReference type="GO" id="GO:0046961">
    <property type="term" value="F:proton-transporting ATPase activity, rotational mechanism"/>
    <property type="evidence" value="ECO:0007669"/>
    <property type="project" value="TreeGrafter"/>
</dbReference>
<keyword evidence="9 13" id="KW-0472">Membrane</keyword>
<proteinExistence type="inferred from homology"/>
<dbReference type="KEGG" id="cle:Clole_3623"/>
<accession>F2JGW6</accession>
<evidence type="ECO:0000256" key="6">
    <source>
        <dbReference type="ARBA" id="ARBA00022781"/>
    </source>
</evidence>
<dbReference type="RefSeq" id="WP_013658582.1">
    <property type="nucleotide sequence ID" value="NC_015275.1"/>
</dbReference>
<keyword evidence="10 13" id="KW-0066">ATP synthesis</keyword>
<evidence type="ECO:0000256" key="15">
    <source>
        <dbReference type="SAM" id="Coils"/>
    </source>
</evidence>
<evidence type="ECO:0000256" key="9">
    <source>
        <dbReference type="ARBA" id="ARBA00023136"/>
    </source>
</evidence>
<comment type="function">
    <text evidence="11 13">F(1)F(0) ATP synthase produces ATP from ADP in the presence of a proton or sodium gradient. F-type ATPases consist of two structural domains, F(1) containing the extramembraneous catalytic core and F(0) containing the membrane proton channel, linked together by a central stalk and a peripheral stalk. During catalysis, ATP synthesis in the catalytic domain of F(1) is coupled via a rotary mechanism of the central stalk subunits to proton translocation.</text>
</comment>
<keyword evidence="15" id="KW-0175">Coiled coil</keyword>
<comment type="subcellular location">
    <subcellularLocation>
        <location evidence="13">Cell membrane</location>
        <topology evidence="13">Single-pass membrane protein</topology>
    </subcellularLocation>
    <subcellularLocation>
        <location evidence="12">Endomembrane system</location>
        <topology evidence="12">Single-pass membrane protein</topology>
    </subcellularLocation>
</comment>
<evidence type="ECO:0000256" key="4">
    <source>
        <dbReference type="ARBA" id="ARBA00022547"/>
    </source>
</evidence>
<comment type="subunit">
    <text evidence="13">F-type ATPases have 2 components, F(1) - the catalytic core - and F(0) - the membrane proton channel. F(1) has five subunits: alpha(3), beta(3), gamma(1), delta(1), epsilon(1). F(0) has three main subunits: a(1), b(2) and c(10-14). The alpha and beta chains form an alternating ring which encloses part of the gamma chain. F(1) is attached to F(0) by a central stalk formed by the gamma and epsilon chains, while a peripheral stalk is formed by the delta and b chains.</text>
</comment>
<gene>
    <name evidence="13" type="primary">atpF</name>
    <name evidence="16" type="ordered locus">Clole_3623</name>
</gene>
<organism evidence="16 17">
    <name type="scientific">Cellulosilyticum lentocellum (strain ATCC 49066 / DSM 5427 / NCIMB 11756 / RHM5)</name>
    <name type="common">Clostridium lentocellum</name>
    <dbReference type="NCBI Taxonomy" id="642492"/>
    <lineage>
        <taxon>Bacteria</taxon>
        <taxon>Bacillati</taxon>
        <taxon>Bacillota</taxon>
        <taxon>Clostridia</taxon>
        <taxon>Lachnospirales</taxon>
        <taxon>Cellulosilyticaceae</taxon>
        <taxon>Cellulosilyticum</taxon>
    </lineage>
</organism>
<dbReference type="GO" id="GO:0012505">
    <property type="term" value="C:endomembrane system"/>
    <property type="evidence" value="ECO:0007669"/>
    <property type="project" value="UniProtKB-SubCell"/>
</dbReference>
<evidence type="ECO:0000313" key="17">
    <source>
        <dbReference type="Proteomes" id="UP000008467"/>
    </source>
</evidence>